<evidence type="ECO:0000256" key="1">
    <source>
        <dbReference type="SAM" id="MobiDB-lite"/>
    </source>
</evidence>
<feature type="compositionally biased region" description="Low complexity" evidence="1">
    <location>
        <begin position="63"/>
        <end position="76"/>
    </location>
</feature>
<proteinExistence type="predicted"/>
<dbReference type="AlphaFoldDB" id="A0AAE1H431"/>
<dbReference type="EMBL" id="JAHWGI010000340">
    <property type="protein sequence ID" value="KAK3913846.1"/>
    <property type="molecule type" value="Genomic_DNA"/>
</dbReference>
<gene>
    <name evidence="2" type="ORF">KUF71_004827</name>
</gene>
<dbReference type="Proteomes" id="UP001219518">
    <property type="component" value="Unassembled WGS sequence"/>
</dbReference>
<organism evidence="2 3">
    <name type="scientific">Frankliniella fusca</name>
    <dbReference type="NCBI Taxonomy" id="407009"/>
    <lineage>
        <taxon>Eukaryota</taxon>
        <taxon>Metazoa</taxon>
        <taxon>Ecdysozoa</taxon>
        <taxon>Arthropoda</taxon>
        <taxon>Hexapoda</taxon>
        <taxon>Insecta</taxon>
        <taxon>Pterygota</taxon>
        <taxon>Neoptera</taxon>
        <taxon>Paraneoptera</taxon>
        <taxon>Thysanoptera</taxon>
        <taxon>Terebrantia</taxon>
        <taxon>Thripoidea</taxon>
        <taxon>Thripidae</taxon>
        <taxon>Frankliniella</taxon>
    </lineage>
</organism>
<reference evidence="2" key="1">
    <citation type="submission" date="2021-07" db="EMBL/GenBank/DDBJ databases">
        <authorList>
            <person name="Catto M.A."/>
            <person name="Jacobson A."/>
            <person name="Kennedy G."/>
            <person name="Labadie P."/>
            <person name="Hunt B.G."/>
            <person name="Srinivasan R."/>
        </authorList>
    </citation>
    <scope>NUCLEOTIDE SEQUENCE</scope>
    <source>
        <strain evidence="2">PL_HMW_Pooled</strain>
        <tissue evidence="2">Head</tissue>
    </source>
</reference>
<feature type="region of interest" description="Disordered" evidence="1">
    <location>
        <begin position="95"/>
        <end position="114"/>
    </location>
</feature>
<evidence type="ECO:0000313" key="3">
    <source>
        <dbReference type="Proteomes" id="UP001219518"/>
    </source>
</evidence>
<feature type="region of interest" description="Disordered" evidence="1">
    <location>
        <begin position="1"/>
        <end position="86"/>
    </location>
</feature>
<protein>
    <submittedName>
        <fullName evidence="2">Global transcription activator SNF2L2</fullName>
    </submittedName>
</protein>
<name>A0AAE1H431_9NEOP</name>
<evidence type="ECO:0000313" key="2">
    <source>
        <dbReference type="EMBL" id="KAK3913846.1"/>
    </source>
</evidence>
<reference evidence="2" key="2">
    <citation type="journal article" date="2023" name="BMC Genomics">
        <title>Pest status, molecular evolution, and epigenetic factors derived from the genome assembly of Frankliniella fusca, a thysanopteran phytovirus vector.</title>
        <authorList>
            <person name="Catto M.A."/>
            <person name="Labadie P.E."/>
            <person name="Jacobson A.L."/>
            <person name="Kennedy G.G."/>
            <person name="Srinivasan R."/>
            <person name="Hunt B.G."/>
        </authorList>
    </citation>
    <scope>NUCLEOTIDE SEQUENCE</scope>
    <source>
        <strain evidence="2">PL_HMW_Pooled</strain>
    </source>
</reference>
<feature type="compositionally biased region" description="Low complexity" evidence="1">
    <location>
        <begin position="15"/>
        <end position="31"/>
    </location>
</feature>
<feature type="non-terminal residue" evidence="2">
    <location>
        <position position="114"/>
    </location>
</feature>
<feature type="compositionally biased region" description="Basic and acidic residues" evidence="1">
    <location>
        <begin position="104"/>
        <end position="114"/>
    </location>
</feature>
<keyword evidence="3" id="KW-1185">Reference proteome</keyword>
<sequence length="114" mass="11424">MSDLLNRLASVVSMSGPASSPDASAPSSSTPPSGPPTPLQSPLCAGPPGPPGPPQSQRGSLASVSSTTSSSTQSSTACANIPGSPSMYGRIRSWILADTSDQPETCRGEPVTRK</sequence>
<accession>A0AAE1H431</accession>
<feature type="compositionally biased region" description="Pro residues" evidence="1">
    <location>
        <begin position="32"/>
        <end position="54"/>
    </location>
</feature>
<comment type="caution">
    <text evidence="2">The sequence shown here is derived from an EMBL/GenBank/DDBJ whole genome shotgun (WGS) entry which is preliminary data.</text>
</comment>